<feature type="chain" id="PRO_5032943234" description="Lipoprotein" evidence="1">
    <location>
        <begin position="21"/>
        <end position="144"/>
    </location>
</feature>
<gene>
    <name evidence="2" type="ORF">C3F09_01980</name>
</gene>
<evidence type="ECO:0008006" key="4">
    <source>
        <dbReference type="Google" id="ProtNLM"/>
    </source>
</evidence>
<evidence type="ECO:0000313" key="3">
    <source>
        <dbReference type="Proteomes" id="UP000250918"/>
    </source>
</evidence>
<comment type="caution">
    <text evidence="2">The sequence shown here is derived from an EMBL/GenBank/DDBJ whole genome shotgun (WGS) entry which is preliminary data.</text>
</comment>
<dbReference type="PROSITE" id="PS51257">
    <property type="entry name" value="PROKAR_LIPOPROTEIN"/>
    <property type="match status" value="1"/>
</dbReference>
<dbReference type="Proteomes" id="UP000250918">
    <property type="component" value="Unassembled WGS sequence"/>
</dbReference>
<reference evidence="2 3" key="1">
    <citation type="journal article" date="2018" name="ISME J.">
        <title>A methanotrophic archaeon couples anaerobic oxidation of methane to Fe(III) reduction.</title>
        <authorList>
            <person name="Cai C."/>
            <person name="Leu A.O."/>
            <person name="Xie G.J."/>
            <person name="Guo J."/>
            <person name="Feng Y."/>
            <person name="Zhao J.X."/>
            <person name="Tyson G.W."/>
            <person name="Yuan Z."/>
            <person name="Hu S."/>
        </authorList>
    </citation>
    <scope>NUCLEOTIDE SEQUENCE [LARGE SCALE GENOMIC DNA]</scope>
    <source>
        <strain evidence="2">FeB_12</strain>
    </source>
</reference>
<dbReference type="AlphaFoldDB" id="A0A855XBQ3"/>
<dbReference type="EMBL" id="PQAP01000008">
    <property type="protein sequence ID" value="PWB75557.1"/>
    <property type="molecule type" value="Genomic_DNA"/>
</dbReference>
<protein>
    <recommendedName>
        <fullName evidence="4">Lipoprotein</fullName>
    </recommendedName>
</protein>
<proteinExistence type="predicted"/>
<sequence>MKRSTFALLLSMMTCGLVIGCDEEKPAEPTGDEKAWTFNKISGDGQDVRTYDTLASRMVVELMDGLGEPVVNEQLRWEVQSGAGEVTAKPVGGASPAEVLIPTDFNGRAALSLRCYDTGAIVVTAVVVARPTLSVQFSATGIQP</sequence>
<evidence type="ECO:0000313" key="2">
    <source>
        <dbReference type="EMBL" id="PWB75557.1"/>
    </source>
</evidence>
<evidence type="ECO:0000256" key="1">
    <source>
        <dbReference type="SAM" id="SignalP"/>
    </source>
</evidence>
<organism evidence="2 3">
    <name type="scientific">candidate division GN15 bacterium</name>
    <dbReference type="NCBI Taxonomy" id="2072418"/>
    <lineage>
        <taxon>Bacteria</taxon>
        <taxon>candidate division GN15</taxon>
    </lineage>
</organism>
<name>A0A855XBQ3_9BACT</name>
<feature type="signal peptide" evidence="1">
    <location>
        <begin position="1"/>
        <end position="20"/>
    </location>
</feature>
<keyword evidence="1" id="KW-0732">Signal</keyword>
<accession>A0A855XBQ3</accession>